<keyword evidence="8 11" id="KW-0472">Membrane</keyword>
<dbReference type="EMBL" id="BRXW01000161">
    <property type="protein sequence ID" value="GMI11361.1"/>
    <property type="molecule type" value="Genomic_DNA"/>
</dbReference>
<gene>
    <name evidence="14" type="ORF">TrLO_g7781</name>
</gene>
<dbReference type="PANTHER" id="PTHR11689">
    <property type="entry name" value="CHLORIDE CHANNEL PROTEIN CLC FAMILY MEMBER"/>
    <property type="match status" value="1"/>
</dbReference>
<name>A0A9W7KU29_9STRA</name>
<dbReference type="SUPFAM" id="SSF81340">
    <property type="entry name" value="Clc chloride channel"/>
    <property type="match status" value="1"/>
</dbReference>
<dbReference type="InterPro" id="IPR046342">
    <property type="entry name" value="CBS_dom_sf"/>
</dbReference>
<dbReference type="Pfam" id="PF00654">
    <property type="entry name" value="Voltage_CLC"/>
    <property type="match status" value="1"/>
</dbReference>
<reference evidence="15" key="1">
    <citation type="journal article" date="2023" name="Commun. Biol.">
        <title>Genome analysis of Parmales, the sister group of diatoms, reveals the evolutionary specialization of diatoms from phago-mixotrophs to photoautotrophs.</title>
        <authorList>
            <person name="Ban H."/>
            <person name="Sato S."/>
            <person name="Yoshikawa S."/>
            <person name="Yamada K."/>
            <person name="Nakamura Y."/>
            <person name="Ichinomiya M."/>
            <person name="Sato N."/>
            <person name="Blanc-Mathieu R."/>
            <person name="Endo H."/>
            <person name="Kuwata A."/>
            <person name="Ogata H."/>
        </authorList>
    </citation>
    <scope>NUCLEOTIDE SEQUENCE [LARGE SCALE GENOMIC DNA]</scope>
    <source>
        <strain evidence="15">NIES 3700</strain>
    </source>
</reference>
<feature type="compositionally biased region" description="Basic and acidic residues" evidence="12">
    <location>
        <begin position="744"/>
        <end position="753"/>
    </location>
</feature>
<evidence type="ECO:0000256" key="11">
    <source>
        <dbReference type="RuleBase" id="RU361221"/>
    </source>
</evidence>
<dbReference type="Gene3D" id="1.10.3080.10">
    <property type="entry name" value="Clc chloride channel"/>
    <property type="match status" value="1"/>
</dbReference>
<evidence type="ECO:0000256" key="1">
    <source>
        <dbReference type="ARBA" id="ARBA00004141"/>
    </source>
</evidence>
<feature type="transmembrane region" description="Helical" evidence="11">
    <location>
        <begin position="40"/>
        <end position="63"/>
    </location>
</feature>
<feature type="transmembrane region" description="Helical" evidence="11">
    <location>
        <begin position="235"/>
        <end position="253"/>
    </location>
</feature>
<dbReference type="AlphaFoldDB" id="A0A9W7KU29"/>
<keyword evidence="9 11" id="KW-0868">Chloride</keyword>
<dbReference type="InterPro" id="IPR000644">
    <property type="entry name" value="CBS_dom"/>
</dbReference>
<organism evidence="14 15">
    <name type="scientific">Triparma laevis f. longispina</name>
    <dbReference type="NCBI Taxonomy" id="1714387"/>
    <lineage>
        <taxon>Eukaryota</taxon>
        <taxon>Sar</taxon>
        <taxon>Stramenopiles</taxon>
        <taxon>Ochrophyta</taxon>
        <taxon>Bolidophyceae</taxon>
        <taxon>Parmales</taxon>
        <taxon>Triparmaceae</taxon>
        <taxon>Triparma</taxon>
    </lineage>
</organism>
<evidence type="ECO:0000256" key="12">
    <source>
        <dbReference type="SAM" id="MobiDB-lite"/>
    </source>
</evidence>
<feature type="region of interest" description="Disordered" evidence="12">
    <location>
        <begin position="1"/>
        <end position="20"/>
    </location>
</feature>
<dbReference type="PROSITE" id="PS51371">
    <property type="entry name" value="CBS"/>
    <property type="match status" value="1"/>
</dbReference>
<dbReference type="InterPro" id="IPR014743">
    <property type="entry name" value="Cl-channel_core"/>
</dbReference>
<evidence type="ECO:0000313" key="15">
    <source>
        <dbReference type="Proteomes" id="UP001165122"/>
    </source>
</evidence>
<sequence>MPSPKKAPERAPASPKKTSHADHINESYANLPTVSRRISLIILIGIIVGFIEYLITSMLSYFLSLRFEFVQQQVDSGQMQFLTMIYILPAMTLVSSVVAYLSPISAGSALPEIKGYLNGAHIPGIFGVTCLIVKAIGVTIAISCGFPVGREGPMVQVGCAVANQTMKIPFWRRALIKDTGDTGGRKEVEAEEIDKEKTLLLTIGGAAGIAAAFRSPIGGVLYMMEDMASYWNHETTVRAFGCTMTATLVYSLLLDASHNKNYEALILFEDIDHADWLTADIIWFMILAVFAGTLSVCYSELLFKFQHLRKTRTRFRSPMEKTIEVTICSFVICMIPLYIGYLFSCNVLPEDAVANNSFGGLSRFDCEEGSYNDMASLWLMGEEGAIKELYSRLDSKTNLFSVGTLASFIAIFLLLAGFTGGLAMPFGTFVPNLFMGAAFGRMFALIVQEPDWMGIKGLSSPGTYALIGAGAMLGGYTRMTITVVIMIAEASGDISIVMPLMVAVQIARWVANFLTDPYDQKMMELRRIPFLHDTVDKSRRDQTAGDVMIPTQPLNRRECLKKLRTIIEQDNLMRSAFPIIDNDGYLLGLVHGLVLESVLVQGFQDDEDDDDMLPMEPMADPSPFTVFNTFPLSKLFPLFRKLQVEHVVVLSNKGRPVGYIPRTALVDHDGGEVETNHHKAMSHLDMTGTARNIRRQSTGSNAIPVAPGSPTAKAGFESGELYDDHLDASANLRRLTDWLSPRSKSKDYVERDSSASQTSQTPTRDTAVSLHDLADHHAEESALVVKRVKNVRDSFNGFQL</sequence>
<keyword evidence="15" id="KW-1185">Reference proteome</keyword>
<dbReference type="GO" id="GO:0016020">
    <property type="term" value="C:membrane"/>
    <property type="evidence" value="ECO:0007669"/>
    <property type="project" value="UniProtKB-SubCell"/>
</dbReference>
<evidence type="ECO:0000256" key="8">
    <source>
        <dbReference type="ARBA" id="ARBA00023136"/>
    </source>
</evidence>
<protein>
    <recommendedName>
        <fullName evidence="11">Chloride channel protein</fullName>
    </recommendedName>
</protein>
<feature type="transmembrane region" description="Helical" evidence="11">
    <location>
        <begin position="464"/>
        <end position="487"/>
    </location>
</feature>
<feature type="transmembrane region" description="Helical" evidence="11">
    <location>
        <begin position="323"/>
        <end position="343"/>
    </location>
</feature>
<keyword evidence="7 10" id="KW-0129">CBS domain</keyword>
<evidence type="ECO:0000256" key="5">
    <source>
        <dbReference type="ARBA" id="ARBA00022989"/>
    </source>
</evidence>
<feature type="transmembrane region" description="Helical" evidence="11">
    <location>
        <begin position="281"/>
        <end position="303"/>
    </location>
</feature>
<feature type="transmembrane region" description="Helical" evidence="11">
    <location>
        <begin position="399"/>
        <end position="419"/>
    </location>
</feature>
<evidence type="ECO:0000256" key="10">
    <source>
        <dbReference type="PROSITE-ProRule" id="PRU00703"/>
    </source>
</evidence>
<evidence type="ECO:0000256" key="6">
    <source>
        <dbReference type="ARBA" id="ARBA00023065"/>
    </source>
</evidence>
<evidence type="ECO:0000256" key="2">
    <source>
        <dbReference type="ARBA" id="ARBA00022448"/>
    </source>
</evidence>
<dbReference type="Gene3D" id="3.10.580.10">
    <property type="entry name" value="CBS-domain"/>
    <property type="match status" value="1"/>
</dbReference>
<comment type="subcellular location">
    <subcellularLocation>
        <location evidence="1 11">Membrane</location>
        <topology evidence="1 11">Multi-pass membrane protein</topology>
    </subcellularLocation>
</comment>
<dbReference type="SUPFAM" id="SSF54631">
    <property type="entry name" value="CBS-domain pair"/>
    <property type="match status" value="1"/>
</dbReference>
<dbReference type="PANTHER" id="PTHR11689:SF136">
    <property type="entry name" value="H(+)_CL(-) EXCHANGE TRANSPORTER 7"/>
    <property type="match status" value="1"/>
</dbReference>
<evidence type="ECO:0000256" key="9">
    <source>
        <dbReference type="ARBA" id="ARBA00023214"/>
    </source>
</evidence>
<feature type="region of interest" description="Disordered" evidence="12">
    <location>
        <begin position="743"/>
        <end position="765"/>
    </location>
</feature>
<feature type="transmembrane region" description="Helical" evidence="11">
    <location>
        <begin position="83"/>
        <end position="101"/>
    </location>
</feature>
<keyword evidence="5 11" id="KW-1133">Transmembrane helix</keyword>
<feature type="transmembrane region" description="Helical" evidence="11">
    <location>
        <begin position="199"/>
        <end position="223"/>
    </location>
</feature>
<evidence type="ECO:0000259" key="13">
    <source>
        <dbReference type="PROSITE" id="PS51371"/>
    </source>
</evidence>
<evidence type="ECO:0000313" key="14">
    <source>
        <dbReference type="EMBL" id="GMI11361.1"/>
    </source>
</evidence>
<evidence type="ECO:0000256" key="4">
    <source>
        <dbReference type="ARBA" id="ARBA00022737"/>
    </source>
</evidence>
<feature type="domain" description="CBS" evidence="13">
    <location>
        <begin position="615"/>
        <end position="675"/>
    </location>
</feature>
<feature type="transmembrane region" description="Helical" evidence="11">
    <location>
        <begin position="122"/>
        <end position="148"/>
    </location>
</feature>
<keyword evidence="6 11" id="KW-0406">Ion transport</keyword>
<feature type="region of interest" description="Disordered" evidence="12">
    <location>
        <begin position="698"/>
        <end position="717"/>
    </location>
</feature>
<dbReference type="PRINTS" id="PR00762">
    <property type="entry name" value="CLCHANNEL"/>
</dbReference>
<proteinExistence type="inferred from homology"/>
<dbReference type="InterPro" id="IPR001807">
    <property type="entry name" value="ClC"/>
</dbReference>
<evidence type="ECO:0000256" key="3">
    <source>
        <dbReference type="ARBA" id="ARBA00022692"/>
    </source>
</evidence>
<feature type="transmembrane region" description="Helical" evidence="11">
    <location>
        <begin position="426"/>
        <end position="444"/>
    </location>
</feature>
<comment type="caution">
    <text evidence="14">The sequence shown here is derived from an EMBL/GenBank/DDBJ whole genome shotgun (WGS) entry which is preliminary data.</text>
</comment>
<dbReference type="OrthoDB" id="44789at2759"/>
<comment type="similarity">
    <text evidence="11">Belongs to the chloride channel (TC 2.A.49) family.</text>
</comment>
<dbReference type="Proteomes" id="UP001165122">
    <property type="component" value="Unassembled WGS sequence"/>
</dbReference>
<keyword evidence="4" id="KW-0677">Repeat</keyword>
<dbReference type="InterPro" id="IPR051280">
    <property type="entry name" value="Cl-channel/antiporter"/>
</dbReference>
<accession>A0A9W7KU29</accession>
<evidence type="ECO:0000256" key="7">
    <source>
        <dbReference type="ARBA" id="ARBA00023122"/>
    </source>
</evidence>
<dbReference type="GO" id="GO:0005254">
    <property type="term" value="F:chloride channel activity"/>
    <property type="evidence" value="ECO:0007669"/>
    <property type="project" value="UniProtKB-UniRule"/>
</dbReference>
<feature type="compositionally biased region" description="Polar residues" evidence="12">
    <location>
        <begin position="754"/>
        <end position="765"/>
    </location>
</feature>
<keyword evidence="2 11" id="KW-0813">Transport</keyword>
<keyword evidence="3 11" id="KW-0812">Transmembrane</keyword>
<feature type="transmembrane region" description="Helical" evidence="11">
    <location>
        <begin position="494"/>
        <end position="511"/>
    </location>
</feature>